<keyword evidence="2" id="KW-1185">Reference proteome</keyword>
<dbReference type="KEGG" id="tva:4749998"/>
<dbReference type="InParanoid" id="A2FS22"/>
<dbReference type="Proteomes" id="UP000001542">
    <property type="component" value="Unassembled WGS sequence"/>
</dbReference>
<dbReference type="VEuPathDB" id="TrichDB:TVAG_108050"/>
<dbReference type="EMBL" id="DS113975">
    <property type="protein sequence ID" value="EAX92288.1"/>
    <property type="molecule type" value="Genomic_DNA"/>
</dbReference>
<dbReference type="RefSeq" id="XP_001305218.1">
    <property type="nucleotide sequence ID" value="XM_001305217.1"/>
</dbReference>
<name>A2FS22_TRIV3</name>
<organism evidence="1 2">
    <name type="scientific">Trichomonas vaginalis (strain ATCC PRA-98 / G3)</name>
    <dbReference type="NCBI Taxonomy" id="412133"/>
    <lineage>
        <taxon>Eukaryota</taxon>
        <taxon>Metamonada</taxon>
        <taxon>Parabasalia</taxon>
        <taxon>Trichomonadida</taxon>
        <taxon>Trichomonadidae</taxon>
        <taxon>Trichomonas</taxon>
    </lineage>
</organism>
<reference evidence="1" key="1">
    <citation type="submission" date="2006-10" db="EMBL/GenBank/DDBJ databases">
        <authorList>
            <person name="Amadeo P."/>
            <person name="Zhao Q."/>
            <person name="Wortman J."/>
            <person name="Fraser-Liggett C."/>
            <person name="Carlton J."/>
        </authorList>
    </citation>
    <scope>NUCLEOTIDE SEQUENCE</scope>
    <source>
        <strain evidence="1">G3</strain>
    </source>
</reference>
<protein>
    <submittedName>
        <fullName evidence="1">Uncharacterized protein</fullName>
    </submittedName>
</protein>
<proteinExistence type="predicted"/>
<evidence type="ECO:0000313" key="1">
    <source>
        <dbReference type="EMBL" id="EAX92288.1"/>
    </source>
</evidence>
<sequence length="145" mass="17284">MFNSKLERDIIETRNVNKHFRTTSKSIRDFERLKRRIKKVGIKMDLVTAYLENMFGHHLTTMFLLDLAADLEKKINIEVDRLARRNRQALLCWFAENWEKIQPLIVDQRKEKIRSQAKKIEKNEGTDCQDQVIDASDLNQLLNFH</sequence>
<reference evidence="1" key="2">
    <citation type="journal article" date="2007" name="Science">
        <title>Draft genome sequence of the sexually transmitted pathogen Trichomonas vaginalis.</title>
        <authorList>
            <person name="Carlton J.M."/>
            <person name="Hirt R.P."/>
            <person name="Silva J.C."/>
            <person name="Delcher A.L."/>
            <person name="Schatz M."/>
            <person name="Zhao Q."/>
            <person name="Wortman J.R."/>
            <person name="Bidwell S.L."/>
            <person name="Alsmark U.C.M."/>
            <person name="Besteiro S."/>
            <person name="Sicheritz-Ponten T."/>
            <person name="Noel C.J."/>
            <person name="Dacks J.B."/>
            <person name="Foster P.G."/>
            <person name="Simillion C."/>
            <person name="Van de Peer Y."/>
            <person name="Miranda-Saavedra D."/>
            <person name="Barton G.J."/>
            <person name="Westrop G.D."/>
            <person name="Mueller S."/>
            <person name="Dessi D."/>
            <person name="Fiori P.L."/>
            <person name="Ren Q."/>
            <person name="Paulsen I."/>
            <person name="Zhang H."/>
            <person name="Bastida-Corcuera F.D."/>
            <person name="Simoes-Barbosa A."/>
            <person name="Brown M.T."/>
            <person name="Hayes R.D."/>
            <person name="Mukherjee M."/>
            <person name="Okumura C.Y."/>
            <person name="Schneider R."/>
            <person name="Smith A.J."/>
            <person name="Vanacova S."/>
            <person name="Villalvazo M."/>
            <person name="Haas B.J."/>
            <person name="Pertea M."/>
            <person name="Feldblyum T.V."/>
            <person name="Utterback T.R."/>
            <person name="Shu C.L."/>
            <person name="Osoegawa K."/>
            <person name="de Jong P.J."/>
            <person name="Hrdy I."/>
            <person name="Horvathova L."/>
            <person name="Zubacova Z."/>
            <person name="Dolezal P."/>
            <person name="Malik S.B."/>
            <person name="Logsdon J.M. Jr."/>
            <person name="Henze K."/>
            <person name="Gupta A."/>
            <person name="Wang C.C."/>
            <person name="Dunne R.L."/>
            <person name="Upcroft J.A."/>
            <person name="Upcroft P."/>
            <person name="White O."/>
            <person name="Salzberg S.L."/>
            <person name="Tang P."/>
            <person name="Chiu C.-H."/>
            <person name="Lee Y.-S."/>
            <person name="Embley T.M."/>
            <person name="Coombs G.H."/>
            <person name="Mottram J.C."/>
            <person name="Tachezy J."/>
            <person name="Fraser-Liggett C.M."/>
            <person name="Johnson P.J."/>
        </authorList>
    </citation>
    <scope>NUCLEOTIDE SEQUENCE [LARGE SCALE GENOMIC DNA]</scope>
    <source>
        <strain evidence="1">G3</strain>
    </source>
</reference>
<gene>
    <name evidence="1" type="ORF">TVAG_108050</name>
</gene>
<dbReference type="AlphaFoldDB" id="A2FS22"/>
<dbReference type="VEuPathDB" id="TrichDB:TVAGG3_0796210"/>
<accession>A2FS22</accession>
<evidence type="ECO:0000313" key="2">
    <source>
        <dbReference type="Proteomes" id="UP000001542"/>
    </source>
</evidence>